<dbReference type="InterPro" id="IPR028082">
    <property type="entry name" value="Peripla_BP_I"/>
</dbReference>
<keyword evidence="3" id="KW-0732">Signal</keyword>
<evidence type="ECO:0000313" key="5">
    <source>
        <dbReference type="EMBL" id="SCG81134.1"/>
    </source>
</evidence>
<dbReference type="EMBL" id="LT607752">
    <property type="protein sequence ID" value="SCG81134.1"/>
    <property type="molecule type" value="Genomic_DNA"/>
</dbReference>
<protein>
    <submittedName>
        <fullName evidence="5">Ribose transport system substrate-binding protein</fullName>
    </submittedName>
</protein>
<evidence type="ECO:0000256" key="2">
    <source>
        <dbReference type="ARBA" id="ARBA00007639"/>
    </source>
</evidence>
<proteinExistence type="inferred from homology"/>
<keyword evidence="6" id="KW-1185">Reference proteome</keyword>
<evidence type="ECO:0000256" key="3">
    <source>
        <dbReference type="ARBA" id="ARBA00022729"/>
    </source>
</evidence>
<reference evidence="6" key="1">
    <citation type="submission" date="2016-06" db="EMBL/GenBank/DDBJ databases">
        <authorList>
            <person name="Varghese N."/>
            <person name="Submissions Spin"/>
        </authorList>
    </citation>
    <scope>NUCLEOTIDE SEQUENCE [LARGE SCALE GENOMIC DNA]</scope>
    <source>
        <strain evidence="6">DSM 44983</strain>
    </source>
</reference>
<organism evidence="5 6">
    <name type="scientific">Micromonospora rifamycinica</name>
    <dbReference type="NCBI Taxonomy" id="291594"/>
    <lineage>
        <taxon>Bacteria</taxon>
        <taxon>Bacillati</taxon>
        <taxon>Actinomycetota</taxon>
        <taxon>Actinomycetes</taxon>
        <taxon>Micromonosporales</taxon>
        <taxon>Micromonosporaceae</taxon>
        <taxon>Micromonospora</taxon>
    </lineage>
</organism>
<dbReference type="SUPFAM" id="SSF53822">
    <property type="entry name" value="Periplasmic binding protein-like I"/>
    <property type="match status" value="1"/>
</dbReference>
<dbReference type="Gene3D" id="3.40.50.2300">
    <property type="match status" value="2"/>
</dbReference>
<dbReference type="RefSeq" id="WP_067312604.1">
    <property type="nucleotide sequence ID" value="NZ_LRMV01000132.1"/>
</dbReference>
<dbReference type="PANTHER" id="PTHR46847:SF1">
    <property type="entry name" value="D-ALLOSE-BINDING PERIPLASMIC PROTEIN-RELATED"/>
    <property type="match status" value="1"/>
</dbReference>
<evidence type="ECO:0000313" key="6">
    <source>
        <dbReference type="Proteomes" id="UP000198226"/>
    </source>
</evidence>
<accession>A0A109IHM9</accession>
<dbReference type="InterPro" id="IPR025997">
    <property type="entry name" value="SBP_2_dom"/>
</dbReference>
<dbReference type="GO" id="GO:0030246">
    <property type="term" value="F:carbohydrate binding"/>
    <property type="evidence" value="ECO:0007669"/>
    <property type="project" value="UniProtKB-ARBA"/>
</dbReference>
<comment type="similarity">
    <text evidence="2">Belongs to the bacterial solute-binding protein 2 family.</text>
</comment>
<dbReference type="PANTHER" id="PTHR46847">
    <property type="entry name" value="D-ALLOSE-BINDING PERIPLASMIC PROTEIN-RELATED"/>
    <property type="match status" value="1"/>
</dbReference>
<name>A0A109IHM9_9ACTN</name>
<evidence type="ECO:0000259" key="4">
    <source>
        <dbReference type="Pfam" id="PF13407"/>
    </source>
</evidence>
<sequence length="381" mass="41079">MIDGGRREKLLRELSISLVSGLILAVAGKAYASWAATAWARSAWLVLPAVVAAAGTAFAVTRYRHHSGRRQVFLLVSAFVQKHWVAELVENLVRSLDRHGIDLVLKIPPYEYGGHGQLQQLAELKRNSRAFLGGFVMAADSAANRVEFERFCRSLRIPIVFIDSSPFEHVRDFPPNAAFVGCEDAEIGARSAESVARILRDRGVPSPSVLVVGSNEHSGRQDAFAARLRAEVATVEITVNGQGRFDRGRAAGIVGQMLQEAHRRGTAVDVVFCTNDEMALGAVDAVQKRAAAGEGIGDPVIVGVDGTREAIATIDAGGTRFRSTVVQESGRVAEVAVSNLLRLRDHEPLDVRTYIPTMIYPLGDASTAVSGPRGVRQHDAS</sequence>
<feature type="domain" description="Periplasmic binding protein" evidence="4">
    <location>
        <begin position="154"/>
        <end position="345"/>
    </location>
</feature>
<evidence type="ECO:0000256" key="1">
    <source>
        <dbReference type="ARBA" id="ARBA00004196"/>
    </source>
</evidence>
<dbReference type="Pfam" id="PF13407">
    <property type="entry name" value="Peripla_BP_4"/>
    <property type="match status" value="1"/>
</dbReference>
<dbReference type="Proteomes" id="UP000198226">
    <property type="component" value="Chromosome I"/>
</dbReference>
<comment type="subcellular location">
    <subcellularLocation>
        <location evidence="1">Cell envelope</location>
    </subcellularLocation>
</comment>
<dbReference type="OrthoDB" id="9808136at2"/>
<dbReference type="GO" id="GO:0030313">
    <property type="term" value="C:cell envelope"/>
    <property type="evidence" value="ECO:0007669"/>
    <property type="project" value="UniProtKB-SubCell"/>
</dbReference>
<dbReference type="AlphaFoldDB" id="A0A109IHM9"/>
<gene>
    <name evidence="5" type="ORF">GA0070623_5507</name>
</gene>